<evidence type="ECO:0000313" key="4">
    <source>
        <dbReference type="Proteomes" id="UP000002630"/>
    </source>
</evidence>
<feature type="region of interest" description="Disordered" evidence="1">
    <location>
        <begin position="13"/>
        <end position="34"/>
    </location>
</feature>
<feature type="transmembrane region" description="Helical" evidence="2">
    <location>
        <begin position="167"/>
        <end position="186"/>
    </location>
</feature>
<name>D7G2Z9_ECTSI</name>
<evidence type="ECO:0000256" key="1">
    <source>
        <dbReference type="SAM" id="MobiDB-lite"/>
    </source>
</evidence>
<reference evidence="3 4" key="1">
    <citation type="journal article" date="2010" name="Nature">
        <title>The Ectocarpus genome and the independent evolution of multicellularity in brown algae.</title>
        <authorList>
            <person name="Cock J.M."/>
            <person name="Sterck L."/>
            <person name="Rouze P."/>
            <person name="Scornet D."/>
            <person name="Allen A.E."/>
            <person name="Amoutzias G."/>
            <person name="Anthouard V."/>
            <person name="Artiguenave F."/>
            <person name="Aury J.M."/>
            <person name="Badger J.H."/>
            <person name="Beszteri B."/>
            <person name="Billiau K."/>
            <person name="Bonnet E."/>
            <person name="Bothwell J.H."/>
            <person name="Bowler C."/>
            <person name="Boyen C."/>
            <person name="Brownlee C."/>
            <person name="Carrano C.J."/>
            <person name="Charrier B."/>
            <person name="Cho G.Y."/>
            <person name="Coelho S.M."/>
            <person name="Collen J."/>
            <person name="Corre E."/>
            <person name="Da Silva C."/>
            <person name="Delage L."/>
            <person name="Delaroque N."/>
            <person name="Dittami S.M."/>
            <person name="Doulbeau S."/>
            <person name="Elias M."/>
            <person name="Farnham G."/>
            <person name="Gachon C.M."/>
            <person name="Gschloessl B."/>
            <person name="Heesch S."/>
            <person name="Jabbari K."/>
            <person name="Jubin C."/>
            <person name="Kawai H."/>
            <person name="Kimura K."/>
            <person name="Kloareg B."/>
            <person name="Kupper F.C."/>
            <person name="Lang D."/>
            <person name="Le Bail A."/>
            <person name="Leblanc C."/>
            <person name="Lerouge P."/>
            <person name="Lohr M."/>
            <person name="Lopez P.J."/>
            <person name="Martens C."/>
            <person name="Maumus F."/>
            <person name="Michel G."/>
            <person name="Miranda-Saavedra D."/>
            <person name="Morales J."/>
            <person name="Moreau H."/>
            <person name="Motomura T."/>
            <person name="Nagasato C."/>
            <person name="Napoli C.A."/>
            <person name="Nelson D.R."/>
            <person name="Nyvall-Collen P."/>
            <person name="Peters A.F."/>
            <person name="Pommier C."/>
            <person name="Potin P."/>
            <person name="Poulain J."/>
            <person name="Quesneville H."/>
            <person name="Read B."/>
            <person name="Rensing S.A."/>
            <person name="Ritter A."/>
            <person name="Rousvoal S."/>
            <person name="Samanta M."/>
            <person name="Samson G."/>
            <person name="Schroeder D.C."/>
            <person name="Segurens B."/>
            <person name="Strittmatter M."/>
            <person name="Tonon T."/>
            <person name="Tregear J.W."/>
            <person name="Valentin K."/>
            <person name="von Dassow P."/>
            <person name="Yamagishi T."/>
            <person name="Van de Peer Y."/>
            <person name="Wincker P."/>
        </authorList>
    </citation>
    <scope>NUCLEOTIDE SEQUENCE [LARGE SCALE GENOMIC DNA]</scope>
    <source>
        <strain evidence="4">Ec32 / CCAP1310/4</strain>
    </source>
</reference>
<gene>
    <name evidence="3" type="ORF">Esi_0049_0114</name>
</gene>
<dbReference type="Proteomes" id="UP000002630">
    <property type="component" value="Linkage Group LG14"/>
</dbReference>
<keyword evidence="2" id="KW-1133">Transmembrane helix</keyword>
<dbReference type="InParanoid" id="D7G2Z9"/>
<keyword evidence="2" id="KW-0472">Membrane</keyword>
<feature type="transmembrane region" description="Helical" evidence="2">
    <location>
        <begin position="236"/>
        <end position="263"/>
    </location>
</feature>
<keyword evidence="4" id="KW-1185">Reference proteome</keyword>
<dbReference type="EMBL" id="FN649739">
    <property type="protein sequence ID" value="CBJ48856.1"/>
    <property type="molecule type" value="Genomic_DNA"/>
</dbReference>
<feature type="transmembrane region" description="Helical" evidence="2">
    <location>
        <begin position="40"/>
        <end position="61"/>
    </location>
</feature>
<feature type="transmembrane region" description="Helical" evidence="2">
    <location>
        <begin position="134"/>
        <end position="155"/>
    </location>
</feature>
<feature type="transmembrane region" description="Helical" evidence="2">
    <location>
        <begin position="198"/>
        <end position="224"/>
    </location>
</feature>
<keyword evidence="2" id="KW-0812">Transmembrane</keyword>
<evidence type="ECO:0000256" key="2">
    <source>
        <dbReference type="SAM" id="Phobius"/>
    </source>
</evidence>
<accession>D7G2Z9</accession>
<organism evidence="3 4">
    <name type="scientific">Ectocarpus siliculosus</name>
    <name type="common">Brown alga</name>
    <name type="synonym">Conferva siliculosa</name>
    <dbReference type="NCBI Taxonomy" id="2880"/>
    <lineage>
        <taxon>Eukaryota</taxon>
        <taxon>Sar</taxon>
        <taxon>Stramenopiles</taxon>
        <taxon>Ochrophyta</taxon>
        <taxon>PX clade</taxon>
        <taxon>Phaeophyceae</taxon>
        <taxon>Ectocarpales</taxon>
        <taxon>Ectocarpaceae</taxon>
        <taxon>Ectocarpus</taxon>
    </lineage>
</organism>
<dbReference type="EMBL" id="FN648696">
    <property type="protein sequence ID" value="CBJ48856.1"/>
    <property type="molecule type" value="Genomic_DNA"/>
</dbReference>
<proteinExistence type="predicted"/>
<dbReference type="AlphaFoldDB" id="D7G2Z9"/>
<evidence type="ECO:0000313" key="3">
    <source>
        <dbReference type="EMBL" id="CBJ48856.1"/>
    </source>
</evidence>
<protein>
    <submittedName>
        <fullName evidence="3">Uncharacterized protein</fullName>
    </submittedName>
</protein>
<dbReference type="OrthoDB" id="10356185at2759"/>
<sequence>MAQIGGDGGQFPAAPAGVQGSGPPPVVTDSNGTGSKDGGMLAQALGTLGLLEVWVFIVYVFGNSGFEHFEGVIFDALAAFEFLGRMPGMLALCLVCNNSTSIDHPENIKTITRDQLHNMVYPRDPPRSRKRRDFAAMALYGMLIAVVPVVILLSFFPTWTSLFDEPVWIRVVPSVLAVVAVIESMAGSAYMDANQSCFVLTVMYAHTKIMSLFLLVCGANRLLLGEEGEDGGGGGGVMVLGIPLAILQLIKVASAGVAAVNYLRGRPDERLPTLRGTLRLCAFCPIH</sequence>